<dbReference type="OrthoDB" id="7540582at2"/>
<evidence type="ECO:0008006" key="3">
    <source>
        <dbReference type="Google" id="ProtNLM"/>
    </source>
</evidence>
<proteinExistence type="predicted"/>
<dbReference type="RefSeq" id="WP_110796083.1">
    <property type="nucleotide sequence ID" value="NZ_KZ826485.1"/>
</dbReference>
<gene>
    <name evidence="1" type="ORF">DI396_09980</name>
</gene>
<evidence type="ECO:0000313" key="1">
    <source>
        <dbReference type="EMBL" id="PYC47297.1"/>
    </source>
</evidence>
<dbReference type="SUPFAM" id="SSF52540">
    <property type="entry name" value="P-loop containing nucleoside triphosphate hydrolases"/>
    <property type="match status" value="1"/>
</dbReference>
<dbReference type="Proteomes" id="UP000248012">
    <property type="component" value="Unassembled WGS sequence"/>
</dbReference>
<name>A0A2V4NLU2_9RHOB</name>
<keyword evidence="2" id="KW-1185">Reference proteome</keyword>
<dbReference type="InterPro" id="IPR027417">
    <property type="entry name" value="P-loop_NTPase"/>
</dbReference>
<comment type="caution">
    <text evidence="1">The sequence shown here is derived from an EMBL/GenBank/DDBJ whole genome shotgun (WGS) entry which is preliminary data.</text>
</comment>
<evidence type="ECO:0000313" key="2">
    <source>
        <dbReference type="Proteomes" id="UP000248012"/>
    </source>
</evidence>
<dbReference type="EMBL" id="QFVT01000006">
    <property type="protein sequence ID" value="PYC47297.1"/>
    <property type="molecule type" value="Genomic_DNA"/>
</dbReference>
<accession>A0A2V4NLU2</accession>
<organism evidence="1 2">
    <name type="scientific">Litorivita pollutaquae</name>
    <dbReference type="NCBI Taxonomy" id="2200892"/>
    <lineage>
        <taxon>Bacteria</taxon>
        <taxon>Pseudomonadati</taxon>
        <taxon>Pseudomonadota</taxon>
        <taxon>Alphaproteobacteria</taxon>
        <taxon>Rhodobacterales</taxon>
        <taxon>Paracoccaceae</taxon>
        <taxon>Litorivita</taxon>
    </lineage>
</organism>
<dbReference type="AlphaFoldDB" id="A0A2V4NLU2"/>
<sequence length="317" mass="36163">MAQKLILHLPIHKTGSTALQVTLDANETLLNKQNMTYLPRHTKASQHFHLTEFRGDELQKYLAKMRSDTRGKDLILSSEKLHLLSTPDLQDFFTTVASVFDGFAITVVVYLRRQDDAINSLYSQMVKYGTLTVSSKQFFDPRKLAFDYEHYLEVISGNLPEDTELMVRVYDRNQLRDGDIVEDFAHLVGITGKLKRGQKDTNHSLEKSVFKIKRAMNSELQGAPPDLLQSMAGILADASKNMNNGKPDTNVLSDLERSLIMEFYAESNARISEKYLGGETFSNSTPKTLDYESSFEVVFPLIMARMSRYFHWVSTRQ</sequence>
<protein>
    <recommendedName>
        <fullName evidence="3">Sulfotransferase family protein</fullName>
    </recommendedName>
</protein>
<reference evidence="1 2" key="1">
    <citation type="submission" date="2018-05" db="EMBL/GenBank/DDBJ databases">
        <title>Oceanovita maritima gen. nov., sp. nov., a marine bacterium in the family Rhodobacteraceae isolated from surface seawater of Lundu port Xiamen, China.</title>
        <authorList>
            <person name="Hetharua B.H."/>
            <person name="Min D."/>
            <person name="Liao H."/>
            <person name="Tian Y."/>
        </authorList>
    </citation>
    <scope>NUCLEOTIDE SEQUENCE [LARGE SCALE GENOMIC DNA]</scope>
    <source>
        <strain evidence="1 2">FSX-11</strain>
    </source>
</reference>